<dbReference type="AlphaFoldDB" id="A0A081NWZ9"/>
<evidence type="ECO:0000313" key="2">
    <source>
        <dbReference type="EMBL" id="KEQ22972.1"/>
    </source>
</evidence>
<keyword evidence="3" id="KW-1185">Reference proteome</keyword>
<comment type="caution">
    <text evidence="2">The sequence shown here is derived from an EMBL/GenBank/DDBJ whole genome shotgun (WGS) entry which is preliminary data.</text>
</comment>
<dbReference type="Proteomes" id="UP000028123">
    <property type="component" value="Unassembled WGS sequence"/>
</dbReference>
<name>A0A081NWZ9_9BACL</name>
<organism evidence="2 3">
    <name type="scientific">Paenibacillus tyrfis</name>
    <dbReference type="NCBI Taxonomy" id="1501230"/>
    <lineage>
        <taxon>Bacteria</taxon>
        <taxon>Bacillati</taxon>
        <taxon>Bacillota</taxon>
        <taxon>Bacilli</taxon>
        <taxon>Bacillales</taxon>
        <taxon>Paenibacillaceae</taxon>
        <taxon>Paenibacillus</taxon>
    </lineage>
</organism>
<evidence type="ECO:0000313" key="3">
    <source>
        <dbReference type="Proteomes" id="UP000028123"/>
    </source>
</evidence>
<dbReference type="EMBL" id="JNVM01000030">
    <property type="protein sequence ID" value="KEQ22972.1"/>
    <property type="molecule type" value="Genomic_DNA"/>
</dbReference>
<gene>
    <name evidence="2" type="ORF">ET33_20495</name>
</gene>
<reference evidence="2 3" key="1">
    <citation type="submission" date="2014-06" db="EMBL/GenBank/DDBJ databases">
        <title>Draft genome sequence of Paenibacillus sp. MSt1.</title>
        <authorList>
            <person name="Aw Y.K."/>
            <person name="Ong K.S."/>
            <person name="Gan H.M."/>
            <person name="Lee S.M."/>
        </authorList>
    </citation>
    <scope>NUCLEOTIDE SEQUENCE [LARGE SCALE GENOMIC DNA]</scope>
    <source>
        <strain evidence="2 3">MSt1</strain>
    </source>
</reference>
<dbReference type="eggNOG" id="COG1409">
    <property type="taxonomic scope" value="Bacteria"/>
</dbReference>
<feature type="region of interest" description="Disordered" evidence="1">
    <location>
        <begin position="47"/>
        <end position="66"/>
    </location>
</feature>
<accession>A0A081NWZ9</accession>
<dbReference type="RefSeq" id="WP_036689973.1">
    <property type="nucleotide sequence ID" value="NZ_FYEP01000013.1"/>
</dbReference>
<sequence>MLGGDLTDFGRTIEVQTAEGGHGRVQAPSGLRQYGDYCDIWLTSKGSFSTETMPNGKTAPCPESGS</sequence>
<proteinExistence type="predicted"/>
<protein>
    <submittedName>
        <fullName evidence="2">Uncharacterized protein</fullName>
    </submittedName>
</protein>
<evidence type="ECO:0000256" key="1">
    <source>
        <dbReference type="SAM" id="MobiDB-lite"/>
    </source>
</evidence>